<evidence type="ECO:0000256" key="10">
    <source>
        <dbReference type="ARBA" id="ARBA00023242"/>
    </source>
</evidence>
<dbReference type="Pfam" id="PF01426">
    <property type="entry name" value="BAH"/>
    <property type="match status" value="1"/>
</dbReference>
<dbReference type="InterPro" id="IPR000679">
    <property type="entry name" value="Znf_GATA"/>
</dbReference>
<keyword evidence="3" id="KW-0597">Phosphoprotein</keyword>
<reference evidence="17" key="3">
    <citation type="journal article" date="2014" name="Nature">
        <title>Elephant shark genome provides unique insights into gnathostome evolution.</title>
        <authorList>
            <consortium name="International Elephant Shark Genome Sequencing Consortium"/>
            <person name="Venkatesh B."/>
            <person name="Lee A.P."/>
            <person name="Ravi V."/>
            <person name="Maurya A.K."/>
            <person name="Lian M.M."/>
            <person name="Swann J.B."/>
            <person name="Ohta Y."/>
            <person name="Flajnik M.F."/>
            <person name="Sutoh Y."/>
            <person name="Kasahara M."/>
            <person name="Hoon S."/>
            <person name="Gangu V."/>
            <person name="Roy S.W."/>
            <person name="Irimia M."/>
            <person name="Korzh V."/>
            <person name="Kondrychyn I."/>
            <person name="Lim Z.W."/>
            <person name="Tay B.H."/>
            <person name="Tohari S."/>
            <person name="Kong K.W."/>
            <person name="Ho S."/>
            <person name="Lorente-Galdos B."/>
            <person name="Quilez J."/>
            <person name="Marques-Bonet T."/>
            <person name="Raney B.J."/>
            <person name="Ingham P.W."/>
            <person name="Tay A."/>
            <person name="Hillier L.W."/>
            <person name="Minx P."/>
            <person name="Boehm T."/>
            <person name="Wilson R.K."/>
            <person name="Brenner S."/>
            <person name="Warren W.C."/>
        </authorList>
    </citation>
    <scope>NUCLEOTIDE SEQUENCE [LARGE SCALE GENOMIC DNA]</scope>
</reference>
<feature type="domain" description="ELM2" evidence="14">
    <location>
        <begin position="150"/>
        <end position="261"/>
    </location>
</feature>
<dbReference type="GO" id="GO:0003714">
    <property type="term" value="F:transcription corepressor activity"/>
    <property type="evidence" value="ECO:0007669"/>
    <property type="project" value="TreeGrafter"/>
</dbReference>
<evidence type="ECO:0000256" key="2">
    <source>
        <dbReference type="ARBA" id="ARBA00022499"/>
    </source>
</evidence>
<reference evidence="16" key="5">
    <citation type="submission" date="2025-09" db="UniProtKB">
        <authorList>
            <consortium name="Ensembl"/>
        </authorList>
    </citation>
    <scope>IDENTIFICATION</scope>
</reference>
<keyword evidence="17" id="KW-1185">Reference proteome</keyword>
<dbReference type="PANTHER" id="PTHR10865">
    <property type="entry name" value="METASTASIS-ASSOCIATED PROTEIN AND MESODERM INDUCTION EARLY RESPONSE PROTEIN"/>
    <property type="match status" value="1"/>
</dbReference>
<evidence type="ECO:0000256" key="5">
    <source>
        <dbReference type="ARBA" id="ARBA00022771"/>
    </source>
</evidence>
<protein>
    <submittedName>
        <fullName evidence="16">Metastasis associated 1</fullName>
    </submittedName>
</protein>
<keyword evidence="9" id="KW-0238">DNA-binding</keyword>
<dbReference type="SMART" id="SM00439">
    <property type="entry name" value="BAH"/>
    <property type="match status" value="1"/>
</dbReference>
<feature type="domain" description="SANT" evidence="15">
    <location>
        <begin position="268"/>
        <end position="320"/>
    </location>
</feature>
<evidence type="ECO:0000259" key="14">
    <source>
        <dbReference type="PROSITE" id="PS51156"/>
    </source>
</evidence>
<name>A0A4W3K460_CALMI</name>
<dbReference type="SUPFAM" id="SSF46689">
    <property type="entry name" value="Homeodomain-like"/>
    <property type="match status" value="1"/>
</dbReference>
<dbReference type="SMART" id="SM01189">
    <property type="entry name" value="ELM2"/>
    <property type="match status" value="1"/>
</dbReference>
<reference evidence="17" key="1">
    <citation type="journal article" date="2006" name="Science">
        <title>Ancient noncoding elements conserved in the human genome.</title>
        <authorList>
            <person name="Venkatesh B."/>
            <person name="Kirkness E.F."/>
            <person name="Loh Y.H."/>
            <person name="Halpern A.L."/>
            <person name="Lee A.P."/>
            <person name="Johnson J."/>
            <person name="Dandona N."/>
            <person name="Viswanathan L.D."/>
            <person name="Tay A."/>
            <person name="Venter J.C."/>
            <person name="Strausberg R.L."/>
            <person name="Brenner S."/>
        </authorList>
    </citation>
    <scope>NUCLEOTIDE SEQUENCE [LARGE SCALE GENOMIC DNA]</scope>
</reference>
<evidence type="ECO:0000256" key="8">
    <source>
        <dbReference type="ARBA" id="ARBA00022990"/>
    </source>
</evidence>
<dbReference type="AlphaFoldDB" id="A0A4W3K460"/>
<evidence type="ECO:0000256" key="9">
    <source>
        <dbReference type="ARBA" id="ARBA00023125"/>
    </source>
</evidence>
<dbReference type="SMART" id="SM00717">
    <property type="entry name" value="SANT"/>
    <property type="match status" value="1"/>
</dbReference>
<accession>A0A4W3K460</accession>
<dbReference type="GeneTree" id="ENSGT01030000234573"/>
<evidence type="ECO:0000259" key="15">
    <source>
        <dbReference type="PROSITE" id="PS51293"/>
    </source>
</evidence>
<dbReference type="Pfam" id="PF17226">
    <property type="entry name" value="MTA_R1"/>
    <property type="match status" value="1"/>
</dbReference>
<dbReference type="Gene3D" id="4.10.1240.50">
    <property type="match status" value="1"/>
</dbReference>
<keyword evidence="10" id="KW-0539">Nucleus</keyword>
<dbReference type="InterPro" id="IPR001005">
    <property type="entry name" value="SANT/Myb"/>
</dbReference>
<dbReference type="PANTHER" id="PTHR10865:SF5">
    <property type="entry name" value="METASTASIS-ASSOCIATED PROTEIN MTA1"/>
    <property type="match status" value="1"/>
</dbReference>
<keyword evidence="5" id="KW-0863">Zinc-finger</keyword>
<dbReference type="Proteomes" id="UP000314986">
    <property type="component" value="Unassembled WGS sequence"/>
</dbReference>
<comment type="similarity">
    <text evidence="11">Belongs to the metastasis-associated protein family.</text>
</comment>
<dbReference type="InterPro" id="IPR040138">
    <property type="entry name" value="MIER/MTA"/>
</dbReference>
<evidence type="ECO:0000313" key="17">
    <source>
        <dbReference type="Proteomes" id="UP000314986"/>
    </source>
</evidence>
<dbReference type="GO" id="GO:0042826">
    <property type="term" value="F:histone deacetylase binding"/>
    <property type="evidence" value="ECO:0007669"/>
    <property type="project" value="TreeGrafter"/>
</dbReference>
<reference evidence="16" key="4">
    <citation type="submission" date="2025-08" db="UniProtKB">
        <authorList>
            <consortium name="Ensembl"/>
        </authorList>
    </citation>
    <scope>IDENTIFICATION</scope>
</reference>
<evidence type="ECO:0000256" key="11">
    <source>
        <dbReference type="ARBA" id="ARBA00093454"/>
    </source>
</evidence>
<dbReference type="GO" id="GO:0003713">
    <property type="term" value="F:transcription coactivator activity"/>
    <property type="evidence" value="ECO:0007669"/>
    <property type="project" value="TreeGrafter"/>
</dbReference>
<dbReference type="Ensembl" id="ENSCMIT00000039312.1">
    <property type="protein sequence ID" value="ENSCMIP00000038760.1"/>
    <property type="gene ID" value="ENSCMIG00000016080.1"/>
</dbReference>
<dbReference type="FunFam" id="4.10.1240.50:FF:000001">
    <property type="entry name" value="Metastasis-associated 1 family, member 3"/>
    <property type="match status" value="1"/>
</dbReference>
<comment type="subcellular location">
    <subcellularLocation>
        <location evidence="1">Nucleus</location>
    </subcellularLocation>
</comment>
<evidence type="ECO:0000256" key="7">
    <source>
        <dbReference type="ARBA" id="ARBA00022843"/>
    </source>
</evidence>
<reference evidence="17" key="2">
    <citation type="journal article" date="2007" name="PLoS Biol.">
        <title>Survey sequencing and comparative analysis of the elephant shark (Callorhinchus milii) genome.</title>
        <authorList>
            <person name="Venkatesh B."/>
            <person name="Kirkness E.F."/>
            <person name="Loh Y.H."/>
            <person name="Halpern A.L."/>
            <person name="Lee A.P."/>
            <person name="Johnson J."/>
            <person name="Dandona N."/>
            <person name="Viswanathan L.D."/>
            <person name="Tay A."/>
            <person name="Venter J.C."/>
            <person name="Strausberg R.L."/>
            <person name="Brenner S."/>
        </authorList>
    </citation>
    <scope>NUCLEOTIDE SEQUENCE [LARGE SCALE GENOMIC DNA]</scope>
</reference>
<dbReference type="FunFam" id="1.10.10.60:FF:000012">
    <property type="entry name" value="Metastasis-associated 1 family, member 3"/>
    <property type="match status" value="1"/>
</dbReference>
<dbReference type="InterPro" id="IPR001025">
    <property type="entry name" value="BAH_dom"/>
</dbReference>
<dbReference type="GO" id="GO:0006302">
    <property type="term" value="P:double-strand break repair"/>
    <property type="evidence" value="ECO:0007669"/>
    <property type="project" value="TreeGrafter"/>
</dbReference>
<evidence type="ECO:0000313" key="16">
    <source>
        <dbReference type="Ensembl" id="ENSCMIP00000038760.1"/>
    </source>
</evidence>
<dbReference type="GO" id="GO:0003682">
    <property type="term" value="F:chromatin binding"/>
    <property type="evidence" value="ECO:0007669"/>
    <property type="project" value="InterPro"/>
</dbReference>
<dbReference type="CDD" id="cd00202">
    <property type="entry name" value="ZnF_GATA"/>
    <property type="match status" value="1"/>
</dbReference>
<dbReference type="Pfam" id="PF00249">
    <property type="entry name" value="Myb_DNA-binding"/>
    <property type="match status" value="1"/>
</dbReference>
<keyword evidence="2" id="KW-1017">Isopeptide bond</keyword>
<evidence type="ECO:0000256" key="6">
    <source>
        <dbReference type="ARBA" id="ARBA00022833"/>
    </source>
</evidence>
<evidence type="ECO:0000256" key="1">
    <source>
        <dbReference type="ARBA" id="ARBA00004123"/>
    </source>
</evidence>
<dbReference type="PROSITE" id="PS51293">
    <property type="entry name" value="SANT"/>
    <property type="match status" value="1"/>
</dbReference>
<feature type="coiled-coil region" evidence="12">
    <location>
        <begin position="58"/>
        <end position="85"/>
    </location>
</feature>
<dbReference type="Pfam" id="PF00320">
    <property type="entry name" value="GATA"/>
    <property type="match status" value="1"/>
</dbReference>
<sequence length="593" mass="66965">WGGVQGRVGANDYVFFENSSSNPFLIRRIEELNKTASGNVEAKCVCFYRRRDISGSLIALADKHAMELEEEMENSELQELSEKERHQLKHRELFLSRQLESLPATHIRGKCSVTLLNETELFLSYLEREDTFFYSLVYDPQLKTLLADKGEIRVGPRYQADIIDLLKEGEDDERDQSKMEIKIWDAENSLTDKQIDQFLVVARSVGTFARALDCSSSVRQPSLHMSAAAASRDITQFHAMDTLHKNNYDVSKAISALVPQGGPVLCRDEMEEWSASEANMFEEALEKYGKDFNDIQQDFLPWKSLTSIIEYYYMWKTTDRYVQQKRLKAAEAESKLKQVYIPNYNKPNPNQINGGSAKVGAVNGGSVLTQNGAAAGPGRACESCFTTQSYQWYSWGPPNMQCRLCAACWVYWKKYGGLKMSTRLDGERPGPNRSNLNALGLPIHNSTSPKFALKTRQAFYLQTTNLTKAARRLCRDILQPLQAARHPYVPINSAAIKAECKSYKRAHPCPKREPAKSTSSSSLHISSLTHAKAIPILNNGSPTILGKRSYEQHNGIDARYLKEGRGFLLIPILSAHVHLEHRISIKIRSRKPG</sequence>
<dbReference type="GO" id="GO:0016581">
    <property type="term" value="C:NuRD complex"/>
    <property type="evidence" value="ECO:0007669"/>
    <property type="project" value="TreeGrafter"/>
</dbReference>
<dbReference type="InterPro" id="IPR009057">
    <property type="entry name" value="Homeodomain-like_sf"/>
</dbReference>
<keyword evidence="4" id="KW-0479">Metal-binding</keyword>
<dbReference type="Gene3D" id="1.10.10.60">
    <property type="entry name" value="Homeodomain-like"/>
    <property type="match status" value="1"/>
</dbReference>
<dbReference type="PROSITE" id="PS51156">
    <property type="entry name" value="ELM2"/>
    <property type="match status" value="1"/>
</dbReference>
<dbReference type="Pfam" id="PF01448">
    <property type="entry name" value="ELM2"/>
    <property type="match status" value="1"/>
</dbReference>
<dbReference type="InterPro" id="IPR000949">
    <property type="entry name" value="ELM2_dom"/>
</dbReference>
<evidence type="ECO:0000256" key="12">
    <source>
        <dbReference type="SAM" id="Coils"/>
    </source>
</evidence>
<dbReference type="FunFam" id="2.30.30.490:FF:000001">
    <property type="entry name" value="Metastasis-associated 1 family, member 3"/>
    <property type="match status" value="1"/>
</dbReference>
<dbReference type="Gene3D" id="2.30.30.490">
    <property type="match status" value="1"/>
</dbReference>
<dbReference type="GO" id="GO:0008270">
    <property type="term" value="F:zinc ion binding"/>
    <property type="evidence" value="ECO:0007669"/>
    <property type="project" value="UniProtKB-KW"/>
</dbReference>
<dbReference type="GO" id="GO:0010212">
    <property type="term" value="P:response to ionizing radiation"/>
    <property type="evidence" value="ECO:0007669"/>
    <property type="project" value="TreeGrafter"/>
</dbReference>
<proteinExistence type="inferred from homology"/>
<dbReference type="InterPro" id="IPR035170">
    <property type="entry name" value="MTA1_R1"/>
</dbReference>
<evidence type="ECO:0000256" key="4">
    <source>
        <dbReference type="ARBA" id="ARBA00022723"/>
    </source>
</evidence>
<dbReference type="GO" id="GO:0043565">
    <property type="term" value="F:sequence-specific DNA binding"/>
    <property type="evidence" value="ECO:0007669"/>
    <property type="project" value="InterPro"/>
</dbReference>
<evidence type="ECO:0000259" key="13">
    <source>
        <dbReference type="PROSITE" id="PS51038"/>
    </source>
</evidence>
<dbReference type="GO" id="GO:0000122">
    <property type="term" value="P:negative regulation of transcription by RNA polymerase II"/>
    <property type="evidence" value="ECO:0007669"/>
    <property type="project" value="TreeGrafter"/>
</dbReference>
<keyword evidence="8" id="KW-0007">Acetylation</keyword>
<dbReference type="PROSITE" id="PS51038">
    <property type="entry name" value="BAH"/>
    <property type="match status" value="1"/>
</dbReference>
<organism evidence="16 17">
    <name type="scientific">Callorhinchus milii</name>
    <name type="common">Ghost shark</name>
    <dbReference type="NCBI Taxonomy" id="7868"/>
    <lineage>
        <taxon>Eukaryota</taxon>
        <taxon>Metazoa</taxon>
        <taxon>Chordata</taxon>
        <taxon>Craniata</taxon>
        <taxon>Vertebrata</taxon>
        <taxon>Chondrichthyes</taxon>
        <taxon>Holocephali</taxon>
        <taxon>Chimaeriformes</taxon>
        <taxon>Callorhinchidae</taxon>
        <taxon>Callorhinchus</taxon>
    </lineage>
</organism>
<keyword evidence="7" id="KW-0832">Ubl conjugation</keyword>
<dbReference type="InterPro" id="IPR017884">
    <property type="entry name" value="SANT_dom"/>
</dbReference>
<dbReference type="CDD" id="cd04709">
    <property type="entry name" value="BAH_MTA"/>
    <property type="match status" value="1"/>
</dbReference>
<feature type="domain" description="BAH" evidence="13">
    <location>
        <begin position="6"/>
        <end position="149"/>
    </location>
</feature>
<evidence type="ECO:0000256" key="3">
    <source>
        <dbReference type="ARBA" id="ARBA00022553"/>
    </source>
</evidence>
<dbReference type="InterPro" id="IPR043151">
    <property type="entry name" value="BAH_sf"/>
</dbReference>
<dbReference type="CDD" id="cd11661">
    <property type="entry name" value="SANT_MTA3_like"/>
    <property type="match status" value="1"/>
</dbReference>
<dbReference type="SMART" id="SM00401">
    <property type="entry name" value="ZnF_GATA"/>
    <property type="match status" value="1"/>
</dbReference>
<keyword evidence="12" id="KW-0175">Coiled coil</keyword>
<keyword evidence="6" id="KW-0862">Zinc</keyword>